<organism evidence="1 2">
    <name type="scientific">Photobacterium phosphoreum</name>
    <dbReference type="NCBI Taxonomy" id="659"/>
    <lineage>
        <taxon>Bacteria</taxon>
        <taxon>Pseudomonadati</taxon>
        <taxon>Pseudomonadota</taxon>
        <taxon>Gammaproteobacteria</taxon>
        <taxon>Vibrionales</taxon>
        <taxon>Vibrionaceae</taxon>
        <taxon>Photobacterium</taxon>
    </lineage>
</organism>
<dbReference type="InterPro" id="IPR051454">
    <property type="entry name" value="RNA/ubiquinone_mod_enzymes"/>
</dbReference>
<proteinExistence type="predicted"/>
<dbReference type="InterPro" id="IPR001539">
    <property type="entry name" value="Peptidase_U32"/>
</dbReference>
<evidence type="ECO:0000313" key="1">
    <source>
        <dbReference type="EMBL" id="MCF2301474.1"/>
    </source>
</evidence>
<dbReference type="PANTHER" id="PTHR30217">
    <property type="entry name" value="PEPTIDASE U32 FAMILY"/>
    <property type="match status" value="1"/>
</dbReference>
<protein>
    <submittedName>
        <fullName evidence="1">U32 family peptidase</fullName>
    </submittedName>
</protein>
<dbReference type="Pfam" id="PF01136">
    <property type="entry name" value="Peptidase_U32"/>
    <property type="match status" value="2"/>
</dbReference>
<gene>
    <name evidence="1" type="ORF">GLP33_06980</name>
</gene>
<accession>A0AAW4ZW33</accession>
<reference evidence="1" key="1">
    <citation type="submission" date="2019-11" db="EMBL/GenBank/DDBJ databases">
        <title>Comparative genomics of photobacteria reveal adaptation to distinct habitats.</title>
        <authorList>
            <person name="Fuertes-Perez S."/>
            <person name="Hilgarth M."/>
            <person name="Vogel R.F."/>
        </authorList>
    </citation>
    <scope>NUCLEOTIDE SEQUENCE</scope>
    <source>
        <strain evidence="1">TMW2.2145</strain>
    </source>
</reference>
<dbReference type="EMBL" id="WMCP01000005">
    <property type="protein sequence ID" value="MCF2301474.1"/>
    <property type="molecule type" value="Genomic_DNA"/>
</dbReference>
<comment type="caution">
    <text evidence="1">The sequence shown here is derived from an EMBL/GenBank/DDBJ whole genome shotgun (WGS) entry which is preliminary data.</text>
</comment>
<name>A0AAW4ZW33_PHOPO</name>
<dbReference type="PANTHER" id="PTHR30217:SF10">
    <property type="entry name" value="23S RRNA 5-HYDROXYCYTIDINE C2501 SYNTHASE"/>
    <property type="match status" value="1"/>
</dbReference>
<sequence>MRSNFELLAPGGDIESIKAAIVAGADAIYCGLDNFNARNRATNIIFEDLNGIVRVAHQRDCKIFLTLNIMILESEIPAVIRLLNKLVNTKIDGVILQDLGLFHLIKQHFPTLDVHASTQVNSHNEGQILFMGQLNASRVNLSRELNIKEIKQLAQFGHQHNVLMEVFVHGSYCIGFSGLCYISSAKNGNSGNRGRCSQPCRDQYQTTAVGKDYPLNMKDNSAFSNLEALADAGVYSLKVEGRIKKSHYVYTVVDNWSRQLENYCTQKPLLADTRELYTVFNRDFSNSYLMGDINKAMFIDNPRDNSVDHFAQIAEAKSETEIQAVKRKLYDDKTTIIQTVEERIADLDISLLALELTIIGQVEQPLIIRVTTPLQQFEVASTSILRQSDNTVLDSDCFEKRFRSLNNGEYLLAPMDVSQLATGVVVPFKELTYMRDQIACVLNGDQPLVEPFELPKAVRKPLAAMMPRLSVLIANPADIEAVSQPDTAVYYQLPEAMTMEGLKLVSLFQENPHLIPWFPAILLGDNYQAAVTFLDQVKPSRLVTNNSGVGYAAHQLGLAWIAGPQMNISNSLSLECLQQEFGCVGAFISNEIKRSQIKPIVAPAGFELYYSIYHPMMLLMSRQCLFHQTIGCKKKRFDDKCLRKCDKSASIINLTEASFVVDKQRGDHNALYNPENFLNLDIVAEIKDKFTGFMVDLRDIKTDTQVTVSKAELTALFNQYLAGDELAGDELAGDELARNELTRSEIEAVVIGHTCNQYTKGL</sequence>
<dbReference type="Proteomes" id="UP000813876">
    <property type="component" value="Unassembled WGS sequence"/>
</dbReference>
<dbReference type="AlphaFoldDB" id="A0AAW4ZW33"/>
<evidence type="ECO:0000313" key="2">
    <source>
        <dbReference type="Proteomes" id="UP000813876"/>
    </source>
</evidence>